<name>A0AA96JY09_9BACT</name>
<reference evidence="2 3" key="1">
    <citation type="submission" date="2023-01" db="EMBL/GenBank/DDBJ databases">
        <title>Cultivation and genomic characterization of new, ubiquitous marine nitrite-oxidizing bacteria from the Nitrospirales.</title>
        <authorList>
            <person name="Mueller A.J."/>
            <person name="Daebeler A."/>
            <person name="Herbold C.W."/>
            <person name="Kirkegaard R.H."/>
            <person name="Daims H."/>
        </authorList>
    </citation>
    <scope>NUCLEOTIDE SEQUENCE [LARGE SCALE GENOMIC DNA]</scope>
    <source>
        <strain evidence="2 3">VA</strain>
    </source>
</reference>
<organism evidence="2 3">
    <name type="scientific">Candidatus Nitrospira allomarina</name>
    <dbReference type="NCBI Taxonomy" id="3020900"/>
    <lineage>
        <taxon>Bacteria</taxon>
        <taxon>Pseudomonadati</taxon>
        <taxon>Nitrospirota</taxon>
        <taxon>Nitrospiria</taxon>
        <taxon>Nitrospirales</taxon>
        <taxon>Nitrospiraceae</taxon>
        <taxon>Nitrospira</taxon>
    </lineage>
</organism>
<evidence type="ECO:0000313" key="2">
    <source>
        <dbReference type="EMBL" id="WNM57029.1"/>
    </source>
</evidence>
<dbReference type="KEGG" id="nall:PP769_13720"/>
<evidence type="ECO:0000256" key="1">
    <source>
        <dbReference type="SAM" id="MobiDB-lite"/>
    </source>
</evidence>
<feature type="region of interest" description="Disordered" evidence="1">
    <location>
        <begin position="1"/>
        <end position="32"/>
    </location>
</feature>
<gene>
    <name evidence="2" type="ORF">PP769_13720</name>
</gene>
<dbReference type="Proteomes" id="UP001302719">
    <property type="component" value="Chromosome"/>
</dbReference>
<proteinExistence type="predicted"/>
<sequence>MKKSTQPDQPIGKSRKTSPKKTLTQKASSDKYPRCCRCGSRTVQLEQLEQELLVTLSLHCLICGHYTFLGRPVIRLLRRPNVTIPDSITRPAGE</sequence>
<dbReference type="RefSeq" id="WP_312641048.1">
    <property type="nucleotide sequence ID" value="NZ_CP116967.1"/>
</dbReference>
<keyword evidence="3" id="KW-1185">Reference proteome</keyword>
<dbReference type="EMBL" id="CP116967">
    <property type="protein sequence ID" value="WNM57029.1"/>
    <property type="molecule type" value="Genomic_DNA"/>
</dbReference>
<dbReference type="AlphaFoldDB" id="A0AA96JY09"/>
<accession>A0AA96JY09</accession>
<evidence type="ECO:0000313" key="3">
    <source>
        <dbReference type="Proteomes" id="UP001302719"/>
    </source>
</evidence>
<protein>
    <submittedName>
        <fullName evidence="2">Uncharacterized protein</fullName>
    </submittedName>
</protein>